<dbReference type="EMBL" id="JADXDR010000002">
    <property type="protein sequence ID" value="KAI7846458.1"/>
    <property type="molecule type" value="Genomic_DNA"/>
</dbReference>
<evidence type="ECO:0000259" key="2">
    <source>
        <dbReference type="PROSITE" id="PS50181"/>
    </source>
</evidence>
<dbReference type="Proteomes" id="UP001205105">
    <property type="component" value="Unassembled WGS sequence"/>
</dbReference>
<reference evidence="3" key="1">
    <citation type="submission" date="2020-11" db="EMBL/GenBank/DDBJ databases">
        <title>Chlorella ohadii genome sequencing and assembly.</title>
        <authorList>
            <person name="Murik O."/>
            <person name="Treves H."/>
            <person name="Kedem I."/>
            <person name="Shotland Y."/>
            <person name="Kaplan A."/>
        </authorList>
    </citation>
    <scope>NUCLEOTIDE SEQUENCE</scope>
    <source>
        <strain evidence="3">1</strain>
    </source>
</reference>
<dbReference type="AlphaFoldDB" id="A0AAD5E0S5"/>
<evidence type="ECO:0000313" key="4">
    <source>
        <dbReference type="Proteomes" id="UP001205105"/>
    </source>
</evidence>
<protein>
    <recommendedName>
        <fullName evidence="2">F-box domain-containing protein</fullName>
    </recommendedName>
</protein>
<dbReference type="InterPro" id="IPR036047">
    <property type="entry name" value="F-box-like_dom_sf"/>
</dbReference>
<proteinExistence type="predicted"/>
<evidence type="ECO:0000256" key="1">
    <source>
        <dbReference type="SAM" id="MobiDB-lite"/>
    </source>
</evidence>
<dbReference type="InterPro" id="IPR001810">
    <property type="entry name" value="F-box_dom"/>
</dbReference>
<feature type="region of interest" description="Disordered" evidence="1">
    <location>
        <begin position="225"/>
        <end position="253"/>
    </location>
</feature>
<organism evidence="3 4">
    <name type="scientific">Chlorella ohadii</name>
    <dbReference type="NCBI Taxonomy" id="2649997"/>
    <lineage>
        <taxon>Eukaryota</taxon>
        <taxon>Viridiplantae</taxon>
        <taxon>Chlorophyta</taxon>
        <taxon>core chlorophytes</taxon>
        <taxon>Trebouxiophyceae</taxon>
        <taxon>Chlorellales</taxon>
        <taxon>Chlorellaceae</taxon>
        <taxon>Chlorella clade</taxon>
        <taxon>Chlorella</taxon>
    </lineage>
</organism>
<dbReference type="SUPFAM" id="SSF81383">
    <property type="entry name" value="F-box domain"/>
    <property type="match status" value="1"/>
</dbReference>
<feature type="domain" description="F-box" evidence="2">
    <location>
        <begin position="9"/>
        <end position="56"/>
    </location>
</feature>
<dbReference type="SUPFAM" id="SSF52047">
    <property type="entry name" value="RNI-like"/>
    <property type="match status" value="1"/>
</dbReference>
<evidence type="ECO:0000313" key="3">
    <source>
        <dbReference type="EMBL" id="KAI7846458.1"/>
    </source>
</evidence>
<sequence length="394" mass="42629">MDNAPEAPQQGLLHLPDALLRRIALLLNPLDRSRLCLASRRLVALGDECEELWADLEVAMHMFDVHRLTEALRRQRHSVRSVRLAPLMRGRPAVQAAEMEMLVDDFFKALEGGALQQATLVSLVPPGRRPAELGKGACPYLHHLNPGSLPPSLARLCIEDDGEGDAWRYALPASIRQLGSSLWHLHLATVSLKPLPLRHLGALSGLTSLQLGSLGRDTEAVWPFGEEWGDSDSASGSDGSGDEEGGGASARAEEAAWASGAAGPLLPYLRQLVVLGLRSLPPAFSRLTTLTHVQLGLQPSSRTAAAVPEFVWRLPHLKVASLQGLAPGPGFAQHAAALPLEALTLDLATAADVAPATLAALPALRRLEERLRLPAGRRPRRFWAWCSRRRGWHS</sequence>
<comment type="caution">
    <text evidence="3">The sequence shown here is derived from an EMBL/GenBank/DDBJ whole genome shotgun (WGS) entry which is preliminary data.</text>
</comment>
<name>A0AAD5E0S5_9CHLO</name>
<accession>A0AAD5E0S5</accession>
<gene>
    <name evidence="3" type="ORF">COHA_000068</name>
</gene>
<keyword evidence="4" id="KW-1185">Reference proteome</keyword>
<dbReference type="PROSITE" id="PS50181">
    <property type="entry name" value="FBOX"/>
    <property type="match status" value="1"/>
</dbReference>